<dbReference type="OrthoDB" id="8244157at2"/>
<accession>A0A562RQ70</accession>
<dbReference type="RefSeq" id="WP_145831632.1">
    <property type="nucleotide sequence ID" value="NZ_VLLA01000007.1"/>
</dbReference>
<reference evidence="1 2" key="1">
    <citation type="journal article" date="2015" name="Stand. Genomic Sci.">
        <title>Genomic Encyclopedia of Bacterial and Archaeal Type Strains, Phase III: the genomes of soil and plant-associated and newly described type strains.</title>
        <authorList>
            <person name="Whitman W.B."/>
            <person name="Woyke T."/>
            <person name="Klenk H.P."/>
            <person name="Zhou Y."/>
            <person name="Lilburn T.G."/>
            <person name="Beck B.J."/>
            <person name="De Vos P."/>
            <person name="Vandamme P."/>
            <person name="Eisen J.A."/>
            <person name="Garrity G."/>
            <person name="Hugenholtz P."/>
            <person name="Kyrpides N.C."/>
        </authorList>
    </citation>
    <scope>NUCLEOTIDE SEQUENCE [LARGE SCALE GENOMIC DNA]</scope>
    <source>
        <strain evidence="1 2">CGMCC 1.10948</strain>
    </source>
</reference>
<keyword evidence="2" id="KW-1185">Reference proteome</keyword>
<dbReference type="Proteomes" id="UP000316291">
    <property type="component" value="Unassembled WGS sequence"/>
</dbReference>
<evidence type="ECO:0000313" key="2">
    <source>
        <dbReference type="Proteomes" id="UP000316291"/>
    </source>
</evidence>
<organism evidence="1 2">
    <name type="scientific">Bradyrhizobium huanghuaihaiense</name>
    <dbReference type="NCBI Taxonomy" id="990078"/>
    <lineage>
        <taxon>Bacteria</taxon>
        <taxon>Pseudomonadati</taxon>
        <taxon>Pseudomonadota</taxon>
        <taxon>Alphaproteobacteria</taxon>
        <taxon>Hyphomicrobiales</taxon>
        <taxon>Nitrobacteraceae</taxon>
        <taxon>Bradyrhizobium</taxon>
    </lineage>
</organism>
<proteinExistence type="predicted"/>
<sequence>MRFILVNGRTPFRKTSCLWCCEEIEGGYLRDARTLLPYCGYECYAIHQESGRSIEGRTRAAS</sequence>
<dbReference type="AlphaFoldDB" id="A0A562RQ70"/>
<protein>
    <submittedName>
        <fullName evidence="1">Uncharacterized protein</fullName>
    </submittedName>
</protein>
<evidence type="ECO:0000313" key="1">
    <source>
        <dbReference type="EMBL" id="TWI71053.1"/>
    </source>
</evidence>
<name>A0A562RQ70_9BRAD</name>
<comment type="caution">
    <text evidence="1">The sequence shown here is derived from an EMBL/GenBank/DDBJ whole genome shotgun (WGS) entry which is preliminary data.</text>
</comment>
<dbReference type="EMBL" id="VLLA01000007">
    <property type="protein sequence ID" value="TWI71053.1"/>
    <property type="molecule type" value="Genomic_DNA"/>
</dbReference>
<gene>
    <name evidence="1" type="ORF">IQ16_03467</name>
</gene>